<evidence type="ECO:0000313" key="5">
    <source>
        <dbReference type="Proteomes" id="UP000593566"/>
    </source>
</evidence>
<gene>
    <name evidence="4" type="ORF">HO133_002814</name>
</gene>
<dbReference type="GO" id="GO:0005524">
    <property type="term" value="F:ATP binding"/>
    <property type="evidence" value="ECO:0007669"/>
    <property type="project" value="UniProtKB-KW"/>
</dbReference>
<dbReference type="AlphaFoldDB" id="A0A8H6FAW2"/>
<keyword evidence="5" id="KW-1185">Reference proteome</keyword>
<dbReference type="GO" id="GO:0042026">
    <property type="term" value="P:protein refolding"/>
    <property type="evidence" value="ECO:0007669"/>
    <property type="project" value="TreeGrafter"/>
</dbReference>
<name>A0A8H6FAW2_9LECA</name>
<evidence type="ECO:0000256" key="1">
    <source>
        <dbReference type="ARBA" id="ARBA00022741"/>
    </source>
</evidence>
<evidence type="ECO:0000313" key="4">
    <source>
        <dbReference type="EMBL" id="KAF6221133.1"/>
    </source>
</evidence>
<dbReference type="SUPFAM" id="SSF52540">
    <property type="entry name" value="P-loop containing nucleoside triphosphate hydrolases"/>
    <property type="match status" value="2"/>
</dbReference>
<reference evidence="4 5" key="1">
    <citation type="journal article" date="2020" name="Genomics">
        <title>Complete, high-quality genomes from long-read metagenomic sequencing of two wolf lichen thalli reveals enigmatic genome architecture.</title>
        <authorList>
            <person name="McKenzie S.K."/>
            <person name="Walston R.F."/>
            <person name="Allen J.L."/>
        </authorList>
    </citation>
    <scope>NUCLEOTIDE SEQUENCE [LARGE SCALE GENOMIC DNA]</scope>
    <source>
        <strain evidence="4">WasteWater1</strain>
    </source>
</reference>
<dbReference type="EMBL" id="JACCJB010000015">
    <property type="protein sequence ID" value="KAF6221133.1"/>
    <property type="molecule type" value="Genomic_DNA"/>
</dbReference>
<accession>A0A8H6FAW2</accession>
<dbReference type="SMART" id="SM01086">
    <property type="entry name" value="ClpB_D2-small"/>
    <property type="match status" value="1"/>
</dbReference>
<dbReference type="PROSITE" id="PS00870">
    <property type="entry name" value="CLPAB_1"/>
    <property type="match status" value="1"/>
</dbReference>
<dbReference type="InterPro" id="IPR027417">
    <property type="entry name" value="P-loop_NTPase"/>
</dbReference>
<dbReference type="GO" id="GO:0005759">
    <property type="term" value="C:mitochondrial matrix"/>
    <property type="evidence" value="ECO:0007669"/>
    <property type="project" value="TreeGrafter"/>
</dbReference>
<dbReference type="GO" id="GO:0034605">
    <property type="term" value="P:cellular response to heat"/>
    <property type="evidence" value="ECO:0007669"/>
    <property type="project" value="TreeGrafter"/>
</dbReference>
<dbReference type="InterPro" id="IPR050130">
    <property type="entry name" value="ClpA_ClpB"/>
</dbReference>
<keyword evidence="2" id="KW-0067">ATP-binding</keyword>
<dbReference type="GO" id="GO:0016887">
    <property type="term" value="F:ATP hydrolysis activity"/>
    <property type="evidence" value="ECO:0007669"/>
    <property type="project" value="TreeGrafter"/>
</dbReference>
<organism evidence="4 5">
    <name type="scientific">Letharia lupina</name>
    <dbReference type="NCBI Taxonomy" id="560253"/>
    <lineage>
        <taxon>Eukaryota</taxon>
        <taxon>Fungi</taxon>
        <taxon>Dikarya</taxon>
        <taxon>Ascomycota</taxon>
        <taxon>Pezizomycotina</taxon>
        <taxon>Lecanoromycetes</taxon>
        <taxon>OSLEUM clade</taxon>
        <taxon>Lecanoromycetidae</taxon>
        <taxon>Lecanorales</taxon>
        <taxon>Lecanorineae</taxon>
        <taxon>Parmeliaceae</taxon>
        <taxon>Letharia</taxon>
    </lineage>
</organism>
<dbReference type="RefSeq" id="XP_037150568.1">
    <property type="nucleotide sequence ID" value="XM_037293739.1"/>
</dbReference>
<sequence>MSQHIQRLIQILSRRTKNDPVLILFIDEMHSVLGLVKAECSLDAGNLLKPALSRGEVQCCGAATLNEYRVIEKDAALARSFQPILVGEPSVQETVSILRGLKERKEAVMAVVGSAFPPEFFNRLDEFNFFRRLSKSTLRDIVDIRLNELQARLEDRRIVLALNDEIRNWLAEKAFDPRYGARHLNRLISKQIATGLPTG</sequence>
<comment type="caution">
    <text evidence="4">The sequence shown here is derived from an EMBL/GenBank/DDBJ whole genome shotgun (WGS) entry which is preliminary data.</text>
</comment>
<dbReference type="InterPro" id="IPR018368">
    <property type="entry name" value="ClpA/B_CS1"/>
</dbReference>
<keyword evidence="1" id="KW-0547">Nucleotide-binding</keyword>
<dbReference type="InterPro" id="IPR019489">
    <property type="entry name" value="Clp_ATPase_C"/>
</dbReference>
<dbReference type="PANTHER" id="PTHR11638">
    <property type="entry name" value="ATP-DEPENDENT CLP PROTEASE"/>
    <property type="match status" value="1"/>
</dbReference>
<dbReference type="GeneID" id="59331226"/>
<dbReference type="PANTHER" id="PTHR11638:SF176">
    <property type="entry name" value="HEAT SHOCK PROTEIN 78, MITOCHONDRIAL"/>
    <property type="match status" value="1"/>
</dbReference>
<dbReference type="Pfam" id="PF10431">
    <property type="entry name" value="ClpB_D2-small"/>
    <property type="match status" value="1"/>
</dbReference>
<evidence type="ECO:0000259" key="3">
    <source>
        <dbReference type="SMART" id="SM01086"/>
    </source>
</evidence>
<evidence type="ECO:0000256" key="2">
    <source>
        <dbReference type="ARBA" id="ARBA00022840"/>
    </source>
</evidence>
<dbReference type="Gene3D" id="1.10.8.60">
    <property type="match status" value="1"/>
</dbReference>
<protein>
    <recommendedName>
        <fullName evidence="3">Clp ATPase C-terminal domain-containing protein</fullName>
    </recommendedName>
</protein>
<proteinExistence type="predicted"/>
<dbReference type="Gene3D" id="3.40.50.300">
    <property type="entry name" value="P-loop containing nucleotide triphosphate hydrolases"/>
    <property type="match status" value="1"/>
</dbReference>
<dbReference type="Proteomes" id="UP000593566">
    <property type="component" value="Unassembled WGS sequence"/>
</dbReference>
<feature type="domain" description="Clp ATPase C-terminal" evidence="3">
    <location>
        <begin position="133"/>
        <end position="199"/>
    </location>
</feature>
<dbReference type="GO" id="GO:0043335">
    <property type="term" value="P:protein unfolding"/>
    <property type="evidence" value="ECO:0007669"/>
    <property type="project" value="TreeGrafter"/>
</dbReference>